<protein>
    <submittedName>
        <fullName evidence="1">Calcineurin-like phosphoesterase</fullName>
    </submittedName>
</protein>
<evidence type="ECO:0000313" key="2">
    <source>
        <dbReference type="Proteomes" id="UP000192328"/>
    </source>
</evidence>
<accession>A0AC61PJ60</accession>
<dbReference type="EMBL" id="FWXZ01000001">
    <property type="protein sequence ID" value="SMC42339.1"/>
    <property type="molecule type" value="Genomic_DNA"/>
</dbReference>
<name>A0AC61PJ60_9FIRM</name>
<evidence type="ECO:0000313" key="1">
    <source>
        <dbReference type="EMBL" id="SMC42339.1"/>
    </source>
</evidence>
<reference evidence="1" key="1">
    <citation type="submission" date="2017-04" db="EMBL/GenBank/DDBJ databases">
        <authorList>
            <person name="Varghese N."/>
            <person name="Submissions S."/>
        </authorList>
    </citation>
    <scope>NUCLEOTIDE SEQUENCE</scope>
    <source>
        <strain evidence="1">WTE2008</strain>
    </source>
</reference>
<dbReference type="Proteomes" id="UP000192328">
    <property type="component" value="Unassembled WGS sequence"/>
</dbReference>
<comment type="caution">
    <text evidence="1">The sequence shown here is derived from an EMBL/GenBank/DDBJ whole genome shotgun (WGS) entry which is preliminary data.</text>
</comment>
<keyword evidence="2" id="KW-1185">Reference proteome</keyword>
<organism evidence="1 2">
    <name type="scientific">Aristaeella lactis</name>
    <dbReference type="NCBI Taxonomy" id="3046383"/>
    <lineage>
        <taxon>Bacteria</taxon>
        <taxon>Bacillati</taxon>
        <taxon>Bacillota</taxon>
        <taxon>Clostridia</taxon>
        <taxon>Eubacteriales</taxon>
        <taxon>Aristaeellaceae</taxon>
        <taxon>Aristaeella</taxon>
    </lineage>
</organism>
<proteinExistence type="predicted"/>
<gene>
    <name evidence="1" type="ORF">SAMN06297397_0849</name>
</gene>
<sequence length="226" mass="25363">MRTIIIGDVHGCAKELSALFDKVKADPEKDRLIMLGDLFDRGPESYEVFQIVQKLDQEFGERFVLLLGNHEDFLLAEKLTLRQKMIWDKVGRGTTVKSFKDHGGKMEDAIPWIQAHCRLYWKGEGYQCVHAGVKVEPIEANDRQTLIHDHGVIFENEYKGILTIVGHVGIEKPMYFDGQGGEGKELVYGEETALPEHGVICIDTGCGKGGRLTAMVVEGRAFRVFA</sequence>